<evidence type="ECO:0000256" key="1">
    <source>
        <dbReference type="ARBA" id="ARBA00004651"/>
    </source>
</evidence>
<dbReference type="PANTHER" id="PTHR11866:SF16">
    <property type="entry name" value="PROSTAGLANDIN E2 RECEPTOR EP4 SUBTYPE-LIKE PROTEIN"/>
    <property type="match status" value="1"/>
</dbReference>
<feature type="transmembrane region" description="Helical" evidence="10">
    <location>
        <begin position="26"/>
        <end position="52"/>
    </location>
</feature>
<feature type="transmembrane region" description="Helical" evidence="10">
    <location>
        <begin position="169"/>
        <end position="187"/>
    </location>
</feature>
<dbReference type="InterPro" id="IPR000276">
    <property type="entry name" value="GPCR_Rhodpsn"/>
</dbReference>
<evidence type="ECO:0000256" key="9">
    <source>
        <dbReference type="ARBA" id="ARBA00023224"/>
    </source>
</evidence>
<evidence type="ECO:0000259" key="11">
    <source>
        <dbReference type="PROSITE" id="PS50262"/>
    </source>
</evidence>
<keyword evidence="9" id="KW-0807">Transducer</keyword>
<gene>
    <name evidence="13" type="primary">LOC102800683</name>
</gene>
<proteinExistence type="predicted"/>
<evidence type="ECO:0000256" key="5">
    <source>
        <dbReference type="ARBA" id="ARBA00023040"/>
    </source>
</evidence>
<name>A0ABM0MV66_SACKO</name>
<comment type="subcellular location">
    <subcellularLocation>
        <location evidence="1">Cell membrane</location>
        <topology evidence="1">Multi-pass membrane protein</topology>
    </subcellularLocation>
</comment>
<evidence type="ECO:0000313" key="12">
    <source>
        <dbReference type="Proteomes" id="UP000694865"/>
    </source>
</evidence>
<keyword evidence="8" id="KW-0325">Glycoprotein</keyword>
<dbReference type="InterPro" id="IPR017452">
    <property type="entry name" value="GPCR_Rhodpsn_7TM"/>
</dbReference>
<dbReference type="GeneID" id="102800683"/>
<dbReference type="InterPro" id="IPR008365">
    <property type="entry name" value="Prostanoid_rcpt"/>
</dbReference>
<dbReference type="Proteomes" id="UP000694865">
    <property type="component" value="Unplaced"/>
</dbReference>
<dbReference type="PANTHER" id="PTHR11866">
    <property type="entry name" value="G-PROTEIN COUPLED RECEPTOR FAMILY 1 MEMBER"/>
    <property type="match status" value="1"/>
</dbReference>
<evidence type="ECO:0000256" key="10">
    <source>
        <dbReference type="SAM" id="Phobius"/>
    </source>
</evidence>
<sequence length="211" mass="24031">MALDRCIALSLPYTYHSLITPMKTRISLLVAILTAAIITLLPVFGFGSYMFNMRGRVMCKSISSFINPYDEAYFIFYTSSAVMLLLSVIFCNVVMVRQVLKLQKVVEPASQTLPTTGERRMVPKLTNEFRLAMTILMLSAVFLLCWGTIMVYEMWEAATGGFSLKFLQASILLVMINHTIDPLVYVITRKQFRRGVVELFSCFCRRFGQII</sequence>
<dbReference type="RefSeq" id="XP_006823907.1">
    <property type="nucleotide sequence ID" value="XM_006823844.1"/>
</dbReference>
<evidence type="ECO:0000313" key="13">
    <source>
        <dbReference type="RefSeq" id="XP_006823907.1"/>
    </source>
</evidence>
<evidence type="ECO:0000256" key="4">
    <source>
        <dbReference type="ARBA" id="ARBA00022989"/>
    </source>
</evidence>
<evidence type="ECO:0000256" key="3">
    <source>
        <dbReference type="ARBA" id="ARBA00022692"/>
    </source>
</evidence>
<accession>A0ABM0MV66</accession>
<keyword evidence="12" id="KW-1185">Reference proteome</keyword>
<feature type="domain" description="G-protein coupled receptors family 1 profile" evidence="11">
    <location>
        <begin position="1"/>
        <end position="185"/>
    </location>
</feature>
<dbReference type="Gene3D" id="1.20.1070.10">
    <property type="entry name" value="Rhodopsin 7-helix transmembrane proteins"/>
    <property type="match status" value="1"/>
</dbReference>
<evidence type="ECO:0000256" key="6">
    <source>
        <dbReference type="ARBA" id="ARBA00023136"/>
    </source>
</evidence>
<evidence type="ECO:0000256" key="7">
    <source>
        <dbReference type="ARBA" id="ARBA00023170"/>
    </source>
</evidence>
<evidence type="ECO:0000256" key="8">
    <source>
        <dbReference type="ARBA" id="ARBA00023180"/>
    </source>
</evidence>
<keyword evidence="2" id="KW-1003">Cell membrane</keyword>
<keyword evidence="4 10" id="KW-1133">Transmembrane helix</keyword>
<reference evidence="13" key="1">
    <citation type="submission" date="2025-08" db="UniProtKB">
        <authorList>
            <consortium name="RefSeq"/>
        </authorList>
    </citation>
    <scope>IDENTIFICATION</scope>
    <source>
        <tissue evidence="13">Testes</tissue>
    </source>
</reference>
<keyword evidence="3 10" id="KW-0812">Transmembrane</keyword>
<dbReference type="PROSITE" id="PS50262">
    <property type="entry name" value="G_PROTEIN_RECEP_F1_2"/>
    <property type="match status" value="1"/>
</dbReference>
<protein>
    <submittedName>
        <fullName evidence="13">Cannabinoid receptor 1-like</fullName>
    </submittedName>
</protein>
<feature type="transmembrane region" description="Helical" evidence="10">
    <location>
        <begin position="72"/>
        <end position="95"/>
    </location>
</feature>
<dbReference type="Pfam" id="PF00001">
    <property type="entry name" value="7tm_1"/>
    <property type="match status" value="1"/>
</dbReference>
<organism evidence="12 13">
    <name type="scientific">Saccoglossus kowalevskii</name>
    <name type="common">Acorn worm</name>
    <dbReference type="NCBI Taxonomy" id="10224"/>
    <lineage>
        <taxon>Eukaryota</taxon>
        <taxon>Metazoa</taxon>
        <taxon>Hemichordata</taxon>
        <taxon>Enteropneusta</taxon>
        <taxon>Harrimaniidae</taxon>
        <taxon>Saccoglossus</taxon>
    </lineage>
</organism>
<dbReference type="CDD" id="cd00637">
    <property type="entry name" value="7tm_classA_rhodopsin-like"/>
    <property type="match status" value="1"/>
</dbReference>
<evidence type="ECO:0000256" key="2">
    <source>
        <dbReference type="ARBA" id="ARBA00022475"/>
    </source>
</evidence>
<dbReference type="SUPFAM" id="SSF81321">
    <property type="entry name" value="Family A G protein-coupled receptor-like"/>
    <property type="match status" value="1"/>
</dbReference>
<keyword evidence="5" id="KW-0297">G-protein coupled receptor</keyword>
<keyword evidence="6 10" id="KW-0472">Membrane</keyword>
<keyword evidence="7" id="KW-0675">Receptor</keyword>
<feature type="transmembrane region" description="Helical" evidence="10">
    <location>
        <begin position="129"/>
        <end position="149"/>
    </location>
</feature>
<dbReference type="PRINTS" id="PR00237">
    <property type="entry name" value="GPCRRHODOPSN"/>
</dbReference>